<dbReference type="Gene3D" id="1.10.630.10">
    <property type="entry name" value="Cytochrome P450"/>
    <property type="match status" value="1"/>
</dbReference>
<dbReference type="PRINTS" id="PR00385">
    <property type="entry name" value="P450"/>
</dbReference>
<dbReference type="Pfam" id="PF00067">
    <property type="entry name" value="p450"/>
    <property type="match status" value="2"/>
</dbReference>
<keyword evidence="2" id="KW-0408">Iron</keyword>
<keyword evidence="3" id="KW-0503">Monooxygenase</keyword>
<keyword evidence="2" id="KW-0479">Metal-binding</keyword>
<dbReference type="Proteomes" id="UP001597079">
    <property type="component" value="Unassembled WGS sequence"/>
</dbReference>
<accession>A0ABW4JR50</accession>
<dbReference type="PANTHER" id="PTHR46696">
    <property type="entry name" value="P450, PUTATIVE (EUROFUNG)-RELATED"/>
    <property type="match status" value="1"/>
</dbReference>
<dbReference type="RefSeq" id="WP_377946044.1">
    <property type="nucleotide sequence ID" value="NZ_JBHUCX010000100.1"/>
</dbReference>
<sequence length="418" mass="47195">MSEVCLFNPYDPAFLADPYTTYRTLLNQAPLFKLPADFLQRSLSDTDWCLSRYEDVSLALRDRRFVREWENAKPAQAQAEAAANPHPTPPPMLQTYFAGMNSMMLFRDPPAHTRLRTLVNKAFTPIAIESLRPRITDLVEYLLQPLTSGSQVDLISEFALPLPVMVIAEMLGVAVADRDLFKSWSLRIARSIDATLSDPQVLQEAAEAYRDLSAYLKDVIADHRRHPREDILTNLIRAEEDGERLNEQELLSSCIILLVAGHETTTNLIGNGFWTLHRHPDARELWREQPEWSTSAVEEILRFEPPVQRTMRYVSDTVQMGDVLLSRGDSVYLLLAAANRDPAVFANPDVFDITRKPNRHLSFAAGIHFCLGAPLARLEGEIALTRLAQSSLVVDSDVPLWRNMTVLRGLEALQAHAE</sequence>
<name>A0ABW4JR50_9BACL</name>
<dbReference type="InterPro" id="IPR036396">
    <property type="entry name" value="Cyt_P450_sf"/>
</dbReference>
<dbReference type="InterPro" id="IPR002397">
    <property type="entry name" value="Cyt_P450_B"/>
</dbReference>
<keyword evidence="5" id="KW-1185">Reference proteome</keyword>
<dbReference type="CDD" id="cd20625">
    <property type="entry name" value="CYP164-like"/>
    <property type="match status" value="1"/>
</dbReference>
<keyword evidence="2" id="KW-0349">Heme</keyword>
<gene>
    <name evidence="4" type="ORF">ACFSB2_25685</name>
</gene>
<reference evidence="5" key="1">
    <citation type="journal article" date="2019" name="Int. J. Syst. Evol. Microbiol.">
        <title>The Global Catalogue of Microorganisms (GCM) 10K type strain sequencing project: providing services to taxonomists for standard genome sequencing and annotation.</title>
        <authorList>
            <consortium name="The Broad Institute Genomics Platform"/>
            <consortium name="The Broad Institute Genome Sequencing Center for Infectious Disease"/>
            <person name="Wu L."/>
            <person name="Ma J."/>
        </authorList>
    </citation>
    <scope>NUCLEOTIDE SEQUENCE [LARGE SCALE GENOMIC DNA]</scope>
    <source>
        <strain evidence="5">CGMCC 1.12286</strain>
    </source>
</reference>
<comment type="similarity">
    <text evidence="1">Belongs to the cytochrome P450 family.</text>
</comment>
<dbReference type="PANTHER" id="PTHR46696:SF1">
    <property type="entry name" value="CYTOCHROME P450 YJIB-RELATED"/>
    <property type="match status" value="1"/>
</dbReference>
<protein>
    <submittedName>
        <fullName evidence="4">Cytochrome P450</fullName>
    </submittedName>
</protein>
<evidence type="ECO:0000256" key="2">
    <source>
        <dbReference type="ARBA" id="ARBA00022617"/>
    </source>
</evidence>
<organism evidence="4 5">
    <name type="scientific">Alicyclobacillus fodiniaquatilis</name>
    <dbReference type="NCBI Taxonomy" id="1661150"/>
    <lineage>
        <taxon>Bacteria</taxon>
        <taxon>Bacillati</taxon>
        <taxon>Bacillota</taxon>
        <taxon>Bacilli</taxon>
        <taxon>Bacillales</taxon>
        <taxon>Alicyclobacillaceae</taxon>
        <taxon>Alicyclobacillus</taxon>
    </lineage>
</organism>
<evidence type="ECO:0000256" key="3">
    <source>
        <dbReference type="ARBA" id="ARBA00023033"/>
    </source>
</evidence>
<evidence type="ECO:0000313" key="5">
    <source>
        <dbReference type="Proteomes" id="UP001597079"/>
    </source>
</evidence>
<evidence type="ECO:0000256" key="1">
    <source>
        <dbReference type="ARBA" id="ARBA00010617"/>
    </source>
</evidence>
<evidence type="ECO:0000313" key="4">
    <source>
        <dbReference type="EMBL" id="MFD1678063.1"/>
    </source>
</evidence>
<dbReference type="InterPro" id="IPR001128">
    <property type="entry name" value="Cyt_P450"/>
</dbReference>
<dbReference type="SUPFAM" id="SSF48264">
    <property type="entry name" value="Cytochrome P450"/>
    <property type="match status" value="1"/>
</dbReference>
<keyword evidence="3" id="KW-0560">Oxidoreductase</keyword>
<dbReference type="EMBL" id="JBHUCX010000100">
    <property type="protein sequence ID" value="MFD1678063.1"/>
    <property type="molecule type" value="Genomic_DNA"/>
</dbReference>
<dbReference type="PRINTS" id="PR00359">
    <property type="entry name" value="BP450"/>
</dbReference>
<proteinExistence type="inferred from homology"/>
<comment type="caution">
    <text evidence="4">The sequence shown here is derived from an EMBL/GenBank/DDBJ whole genome shotgun (WGS) entry which is preliminary data.</text>
</comment>